<accession>A0A2G7T6R0</accession>
<reference evidence="3" key="1">
    <citation type="submission" date="2017-10" db="EMBL/GenBank/DDBJ databases">
        <title>Chryseobacterium sp. B5 is a hydrocarbonoclastic and plant growth promoting bacterium.</title>
        <authorList>
            <person name="Thijs S."/>
            <person name="Gkorezis P."/>
            <person name="Van Hamme J."/>
        </authorList>
    </citation>
    <scope>NUCLEOTIDE SEQUENCE</scope>
    <source>
        <strain evidence="3">B5</strain>
    </source>
</reference>
<dbReference type="AlphaFoldDB" id="A0A2G7T6R0"/>
<dbReference type="InterPro" id="IPR042100">
    <property type="entry name" value="Bug_dom1"/>
</dbReference>
<dbReference type="CDD" id="cd07012">
    <property type="entry name" value="PBP2_Bug_TTT"/>
    <property type="match status" value="1"/>
</dbReference>
<sequence length="338" mass="36321">MNPQPIQRRRHTMAFLRTLLIRVAATAALGHAALLALPAHAAPAQLVTLVVPAAPGGSNDIVARVMEPLLRGELDRPVVVENRGGGGGNVGAAYVARAEAGSNIWLLTSASIVTMNPGLFANPGFDTLRDFVPVAGIASVPHVLLVNKDFAPSTLPELLALLRREPGRYFFGSAGNGTYSHILMEFLKRAEKVDASHVPFRGVAPAMTELMAGRIQMLISTLPSAMPYLQSRDVKALAVFSDQRSEFLPDLPLARDTVAGLVGDLWIALYAPKDTPSQEVQRMRQAVDKAQASPGLREKFRKMGASVYAPTAAELRLQTAADLARWSQLIRQAGIQVD</sequence>
<evidence type="ECO:0000256" key="1">
    <source>
        <dbReference type="ARBA" id="ARBA00006987"/>
    </source>
</evidence>
<protein>
    <submittedName>
        <fullName evidence="3">LacI family transcriptional regulator</fullName>
    </submittedName>
</protein>
<dbReference type="PANTHER" id="PTHR42928:SF5">
    <property type="entry name" value="BLR1237 PROTEIN"/>
    <property type="match status" value="1"/>
</dbReference>
<gene>
    <name evidence="3" type="ORF">CTI11_12600</name>
</gene>
<comment type="similarity">
    <text evidence="1">Belongs to the UPF0065 (bug) family.</text>
</comment>
<dbReference type="PIRSF" id="PIRSF017082">
    <property type="entry name" value="YflP"/>
    <property type="match status" value="1"/>
</dbReference>
<feature type="chain" id="PRO_5013815612" evidence="2">
    <location>
        <begin position="42"/>
        <end position="338"/>
    </location>
</feature>
<evidence type="ECO:0000313" key="3">
    <source>
        <dbReference type="EMBL" id="PII35632.1"/>
    </source>
</evidence>
<dbReference type="EMBL" id="PEKC01000039">
    <property type="protein sequence ID" value="PII35632.1"/>
    <property type="molecule type" value="Genomic_DNA"/>
</dbReference>
<evidence type="ECO:0000256" key="2">
    <source>
        <dbReference type="SAM" id="SignalP"/>
    </source>
</evidence>
<keyword evidence="2" id="KW-0732">Signal</keyword>
<organism evidence="3">
    <name type="scientific">Chryseobacterium sp. B5</name>
    <dbReference type="NCBI Taxonomy" id="2050562"/>
    <lineage>
        <taxon>Bacteria</taxon>
        <taxon>Pseudomonadati</taxon>
        <taxon>Bacteroidota</taxon>
        <taxon>Flavobacteriia</taxon>
        <taxon>Flavobacteriales</taxon>
        <taxon>Weeksellaceae</taxon>
        <taxon>Chryseobacterium group</taxon>
        <taxon>Chryseobacterium</taxon>
    </lineage>
</organism>
<dbReference type="InterPro" id="IPR005064">
    <property type="entry name" value="BUG"/>
</dbReference>
<dbReference type="PANTHER" id="PTHR42928">
    <property type="entry name" value="TRICARBOXYLATE-BINDING PROTEIN"/>
    <property type="match status" value="1"/>
</dbReference>
<comment type="caution">
    <text evidence="3">The sequence shown here is derived from an EMBL/GenBank/DDBJ whole genome shotgun (WGS) entry which is preliminary data.</text>
</comment>
<dbReference type="Gene3D" id="3.40.190.10">
    <property type="entry name" value="Periplasmic binding protein-like II"/>
    <property type="match status" value="1"/>
</dbReference>
<proteinExistence type="inferred from homology"/>
<dbReference type="SUPFAM" id="SSF53850">
    <property type="entry name" value="Periplasmic binding protein-like II"/>
    <property type="match status" value="1"/>
</dbReference>
<dbReference type="Pfam" id="PF03401">
    <property type="entry name" value="TctC"/>
    <property type="match status" value="1"/>
</dbReference>
<feature type="signal peptide" evidence="2">
    <location>
        <begin position="1"/>
        <end position="41"/>
    </location>
</feature>
<dbReference type="Gene3D" id="3.40.190.150">
    <property type="entry name" value="Bordetella uptake gene, domain 1"/>
    <property type="match status" value="1"/>
</dbReference>
<name>A0A2G7T6R0_9FLAO</name>